<sequence length="136" mass="15857">MKPTYFTISEANAMLPIVKLELEKLQAIKQEFREKYEQLRQLKAYHREYGVVSEEGDPYFTLECEMDFLQVEGNTLLQSFELKGVQLKDLDTGLIDFPAMIDGEEVLLCWRQGEERVEHYHGLYDGFAGRKRLSGD</sequence>
<reference evidence="1 2" key="1">
    <citation type="submission" date="2017-07" db="EMBL/GenBank/DDBJ databases">
        <title>Genome sequencing and assembly of Paenibacillus rigui.</title>
        <authorList>
            <person name="Mayilraj S."/>
        </authorList>
    </citation>
    <scope>NUCLEOTIDE SEQUENCE [LARGE SCALE GENOMIC DNA]</scope>
    <source>
        <strain evidence="1 2">JCM 16352</strain>
    </source>
</reference>
<dbReference type="RefSeq" id="WP_094016087.1">
    <property type="nucleotide sequence ID" value="NZ_NMQW01000023.1"/>
</dbReference>
<evidence type="ECO:0000313" key="2">
    <source>
        <dbReference type="Proteomes" id="UP000215509"/>
    </source>
</evidence>
<evidence type="ECO:0000313" key="1">
    <source>
        <dbReference type="EMBL" id="OXM85321.1"/>
    </source>
</evidence>
<organism evidence="1 2">
    <name type="scientific">Paenibacillus rigui</name>
    <dbReference type="NCBI Taxonomy" id="554312"/>
    <lineage>
        <taxon>Bacteria</taxon>
        <taxon>Bacillati</taxon>
        <taxon>Bacillota</taxon>
        <taxon>Bacilli</taxon>
        <taxon>Bacillales</taxon>
        <taxon>Paenibacillaceae</taxon>
        <taxon>Paenibacillus</taxon>
    </lineage>
</organism>
<gene>
    <name evidence="1" type="ORF">CF651_17190</name>
</gene>
<keyword evidence="1" id="KW-0132">Cell division</keyword>
<dbReference type="AlphaFoldDB" id="A0A229UPV9"/>
<dbReference type="Pfam" id="PF09969">
    <property type="entry name" value="DUF2203"/>
    <property type="match status" value="1"/>
</dbReference>
<keyword evidence="2" id="KW-1185">Reference proteome</keyword>
<comment type="caution">
    <text evidence="1">The sequence shown here is derived from an EMBL/GenBank/DDBJ whole genome shotgun (WGS) entry which is preliminary data.</text>
</comment>
<protein>
    <submittedName>
        <fullName evidence="1">Cell division protein DivIVA</fullName>
    </submittedName>
</protein>
<dbReference type="OrthoDB" id="9802910at2"/>
<dbReference type="Proteomes" id="UP000215509">
    <property type="component" value="Unassembled WGS sequence"/>
</dbReference>
<accession>A0A229UPV9</accession>
<dbReference type="InterPro" id="IPR018699">
    <property type="entry name" value="DUF2203"/>
</dbReference>
<proteinExistence type="predicted"/>
<dbReference type="PIRSF" id="PIRSF016498">
    <property type="entry name" value="UCP016498"/>
    <property type="match status" value="1"/>
</dbReference>
<dbReference type="EMBL" id="NMQW01000023">
    <property type="protein sequence ID" value="OXM85321.1"/>
    <property type="molecule type" value="Genomic_DNA"/>
</dbReference>
<name>A0A229UPV9_9BACL</name>
<dbReference type="GO" id="GO:0051301">
    <property type="term" value="P:cell division"/>
    <property type="evidence" value="ECO:0007669"/>
    <property type="project" value="UniProtKB-KW"/>
</dbReference>
<keyword evidence="1" id="KW-0131">Cell cycle</keyword>